<dbReference type="KEGG" id="ddl:Desdi_1839"/>
<keyword evidence="3" id="KW-0378">Hydrolase</keyword>
<evidence type="ECO:0000256" key="1">
    <source>
        <dbReference type="ARBA" id="ARBA00023239"/>
    </source>
</evidence>
<protein>
    <submittedName>
        <fullName evidence="3">Putative TIM-barrel fold metal-dependent hydrolase</fullName>
    </submittedName>
</protein>
<dbReference type="EMBL" id="CP003344">
    <property type="protein sequence ID" value="AGA69289.1"/>
    <property type="molecule type" value="Genomic_DNA"/>
</dbReference>
<organism evidence="3 4">
    <name type="scientific">Desulfitobacterium dichloroeliminans (strain LMG P-21439 / DCA1)</name>
    <dbReference type="NCBI Taxonomy" id="871963"/>
    <lineage>
        <taxon>Bacteria</taxon>
        <taxon>Bacillati</taxon>
        <taxon>Bacillota</taxon>
        <taxon>Clostridia</taxon>
        <taxon>Eubacteriales</taxon>
        <taxon>Desulfitobacteriaceae</taxon>
        <taxon>Desulfitobacterium</taxon>
    </lineage>
</organism>
<sequence>MKIFDTRLRPPYKSIKEQAFFNPEHCEPFAATYHMTMPPSAKEKSMELLLQEMEKAGVERGLTPFNNRGAGMKNTDFSDLNRDYPGKFVGLAYIDPLSGVEKALNDIDECVLKGDFTGINLEPGLDRIPWRVDNDFFFPIYEKCESENIPVYMTWGGLLSEPWVYDPNFINNVAKNFPKMKMMLAHAGFPRNGETCVVAMNHPNVYLNVDLYVINCFGAKDFIEAANCRLKNQICFGSAYPYADINKMVDYYLQCGFREEVLENVMYNNAGSFIG</sequence>
<dbReference type="InterPro" id="IPR032466">
    <property type="entry name" value="Metal_Hydrolase"/>
</dbReference>
<keyword evidence="1" id="KW-0456">Lyase</keyword>
<dbReference type="GO" id="GO:0016831">
    <property type="term" value="F:carboxy-lyase activity"/>
    <property type="evidence" value="ECO:0007669"/>
    <property type="project" value="InterPro"/>
</dbReference>
<dbReference type="HOGENOM" id="CLU_044590_4_3_9"/>
<dbReference type="InterPro" id="IPR032465">
    <property type="entry name" value="ACMSD"/>
</dbReference>
<dbReference type="RefSeq" id="WP_015262279.1">
    <property type="nucleotide sequence ID" value="NC_019903.1"/>
</dbReference>
<dbReference type="InterPro" id="IPR006680">
    <property type="entry name" value="Amidohydro-rel"/>
</dbReference>
<feature type="domain" description="Amidohydrolase-related" evidence="2">
    <location>
        <begin position="76"/>
        <end position="270"/>
    </location>
</feature>
<evidence type="ECO:0000313" key="4">
    <source>
        <dbReference type="Proteomes" id="UP000010797"/>
    </source>
</evidence>
<dbReference type="AlphaFoldDB" id="L0F626"/>
<dbReference type="GO" id="GO:0016787">
    <property type="term" value="F:hydrolase activity"/>
    <property type="evidence" value="ECO:0007669"/>
    <property type="project" value="UniProtKB-KW"/>
</dbReference>
<dbReference type="STRING" id="871963.Desdi_1839"/>
<dbReference type="PANTHER" id="PTHR21240">
    <property type="entry name" value="2-AMINO-3-CARBOXYLMUCONATE-6-SEMIALDEHYDE DECARBOXYLASE"/>
    <property type="match status" value="1"/>
</dbReference>
<proteinExistence type="predicted"/>
<name>L0F626_DESDL</name>
<dbReference type="Pfam" id="PF04909">
    <property type="entry name" value="Amidohydro_2"/>
    <property type="match status" value="1"/>
</dbReference>
<keyword evidence="4" id="KW-1185">Reference proteome</keyword>
<dbReference type="Gene3D" id="3.20.20.140">
    <property type="entry name" value="Metal-dependent hydrolases"/>
    <property type="match status" value="1"/>
</dbReference>
<dbReference type="OrthoDB" id="9771932at2"/>
<evidence type="ECO:0000259" key="2">
    <source>
        <dbReference type="Pfam" id="PF04909"/>
    </source>
</evidence>
<dbReference type="Proteomes" id="UP000010797">
    <property type="component" value="Chromosome"/>
</dbReference>
<evidence type="ECO:0000313" key="3">
    <source>
        <dbReference type="EMBL" id="AGA69289.1"/>
    </source>
</evidence>
<accession>L0F626</accession>
<reference evidence="4" key="1">
    <citation type="submission" date="2012-02" db="EMBL/GenBank/DDBJ databases">
        <title>Complete sequence of Desulfitobacterium dichloroeliminans LMG P-21439.</title>
        <authorList>
            <person name="Lucas S."/>
            <person name="Han J."/>
            <person name="Lapidus A."/>
            <person name="Cheng J.-F."/>
            <person name="Goodwin L."/>
            <person name="Pitluck S."/>
            <person name="Peters L."/>
            <person name="Ovchinnikova G."/>
            <person name="Teshima H."/>
            <person name="Detter J.C."/>
            <person name="Han C."/>
            <person name="Tapia R."/>
            <person name="Land M."/>
            <person name="Hauser L."/>
            <person name="Kyrpides N."/>
            <person name="Ivanova N."/>
            <person name="Pagani I."/>
            <person name="Kruse T."/>
            <person name="de Vos W.M."/>
            <person name="Boon N."/>
            <person name="Smidt H."/>
            <person name="Woyke T."/>
        </authorList>
    </citation>
    <scope>NUCLEOTIDE SEQUENCE [LARGE SCALE GENOMIC DNA]</scope>
    <source>
        <strain evidence="4">LMG P-21439 / DCA1</strain>
    </source>
</reference>
<dbReference type="SUPFAM" id="SSF51556">
    <property type="entry name" value="Metallo-dependent hydrolases"/>
    <property type="match status" value="1"/>
</dbReference>
<dbReference type="eggNOG" id="COG2159">
    <property type="taxonomic scope" value="Bacteria"/>
</dbReference>
<gene>
    <name evidence="3" type="ordered locus">Desdi_1839</name>
</gene>